<name>A0A6H9XSE4_9CORY</name>
<feature type="signal peptide" evidence="2">
    <location>
        <begin position="1"/>
        <end position="24"/>
    </location>
</feature>
<reference evidence="3 4" key="1">
    <citation type="submission" date="2018-06" db="EMBL/GenBank/DDBJ databases">
        <authorList>
            <consortium name="Pathogen Informatics"/>
            <person name="Doyle S."/>
        </authorList>
    </citation>
    <scope>NUCLEOTIDE SEQUENCE [LARGE SCALE GENOMIC DNA]</scope>
    <source>
        <strain evidence="3 4">NCTC10254</strain>
    </source>
</reference>
<dbReference type="Proteomes" id="UP000249886">
    <property type="component" value="Unassembled WGS sequence"/>
</dbReference>
<feature type="compositionally biased region" description="Basic and acidic residues" evidence="1">
    <location>
        <begin position="43"/>
        <end position="73"/>
    </location>
</feature>
<feature type="compositionally biased region" description="Polar residues" evidence="1">
    <location>
        <begin position="74"/>
        <end position="104"/>
    </location>
</feature>
<proteinExistence type="predicted"/>
<feature type="compositionally biased region" description="Polar residues" evidence="1">
    <location>
        <begin position="30"/>
        <end position="42"/>
    </location>
</feature>
<sequence length="155" mass="16122">MKRTFIALATALAVGAGSLSPVYADVRVPNSPSETQTPSDNKLSGDVKDKSSGVIDSKKMEKSTQDLLDKQDGSMKSSAGQDGKNSSEGTSSKNKKGSSPTGSSPIDLLLISGVVGLLVVKGLQTLRLDPATFPPELQGLIRFINSGDPVHLHSS</sequence>
<dbReference type="GeneID" id="84574245"/>
<dbReference type="AlphaFoldDB" id="A0A6H9XSE4"/>
<keyword evidence="2" id="KW-0732">Signal</keyword>
<dbReference type="RefSeq" id="WP_146743660.1">
    <property type="nucleotide sequence ID" value="NZ_JBHRIQ010000011.1"/>
</dbReference>
<comment type="caution">
    <text evidence="3">The sequence shown here is derived from an EMBL/GenBank/DDBJ whole genome shotgun (WGS) entry which is preliminary data.</text>
</comment>
<dbReference type="EMBL" id="UARK01000003">
    <property type="protein sequence ID" value="SPW27899.1"/>
    <property type="molecule type" value="Genomic_DNA"/>
</dbReference>
<evidence type="ECO:0000313" key="3">
    <source>
        <dbReference type="EMBL" id="SPW27899.1"/>
    </source>
</evidence>
<organism evidence="3 4">
    <name type="scientific">Corynebacterium matruchotii</name>
    <dbReference type="NCBI Taxonomy" id="43768"/>
    <lineage>
        <taxon>Bacteria</taxon>
        <taxon>Bacillati</taxon>
        <taxon>Actinomycetota</taxon>
        <taxon>Actinomycetes</taxon>
        <taxon>Mycobacteriales</taxon>
        <taxon>Corynebacteriaceae</taxon>
        <taxon>Corynebacterium</taxon>
    </lineage>
</organism>
<gene>
    <name evidence="3" type="ORF">NCTC10254_01093</name>
</gene>
<protein>
    <submittedName>
        <fullName evidence="3">Uncharacterized protein</fullName>
    </submittedName>
</protein>
<feature type="region of interest" description="Disordered" evidence="1">
    <location>
        <begin position="21"/>
        <end position="104"/>
    </location>
</feature>
<evidence type="ECO:0000313" key="4">
    <source>
        <dbReference type="Proteomes" id="UP000249886"/>
    </source>
</evidence>
<feature type="chain" id="PRO_5043736361" evidence="2">
    <location>
        <begin position="25"/>
        <end position="155"/>
    </location>
</feature>
<evidence type="ECO:0000256" key="1">
    <source>
        <dbReference type="SAM" id="MobiDB-lite"/>
    </source>
</evidence>
<evidence type="ECO:0000256" key="2">
    <source>
        <dbReference type="SAM" id="SignalP"/>
    </source>
</evidence>
<accession>A0A6H9XSE4</accession>